<sequence length="102" mass="11454">MTIELENIRSSSSEPEVALQLRIFIQKMKDLTKVDGSYCEPVNTKPAEATLWLAIYTLADSFTQYYRVVYSFPSTKNLLMNYAKTVTALSSIIFGFTGLVGI</sequence>
<reference evidence="2" key="1">
    <citation type="submission" date="2022-11" db="UniProtKB">
        <authorList>
            <consortium name="WormBaseParasite"/>
        </authorList>
    </citation>
    <scope>IDENTIFICATION</scope>
</reference>
<name>A0AC35GA17_9BILA</name>
<proteinExistence type="predicted"/>
<dbReference type="Proteomes" id="UP000887580">
    <property type="component" value="Unplaced"/>
</dbReference>
<dbReference type="WBParaSite" id="PS1159_v2.g3005.t1">
    <property type="protein sequence ID" value="PS1159_v2.g3005.t1"/>
    <property type="gene ID" value="PS1159_v2.g3005"/>
</dbReference>
<organism evidence="1 2">
    <name type="scientific">Panagrolaimus sp. PS1159</name>
    <dbReference type="NCBI Taxonomy" id="55785"/>
    <lineage>
        <taxon>Eukaryota</taxon>
        <taxon>Metazoa</taxon>
        <taxon>Ecdysozoa</taxon>
        <taxon>Nematoda</taxon>
        <taxon>Chromadorea</taxon>
        <taxon>Rhabditida</taxon>
        <taxon>Tylenchina</taxon>
        <taxon>Panagrolaimomorpha</taxon>
        <taxon>Panagrolaimoidea</taxon>
        <taxon>Panagrolaimidae</taxon>
        <taxon>Panagrolaimus</taxon>
    </lineage>
</organism>
<evidence type="ECO:0000313" key="2">
    <source>
        <dbReference type="WBParaSite" id="PS1159_v2.g3005.t1"/>
    </source>
</evidence>
<accession>A0AC35GA17</accession>
<evidence type="ECO:0000313" key="1">
    <source>
        <dbReference type="Proteomes" id="UP000887580"/>
    </source>
</evidence>
<protein>
    <submittedName>
        <fullName evidence="2">Uncharacterized protein</fullName>
    </submittedName>
</protein>